<keyword evidence="1" id="KW-1133">Transmembrane helix</keyword>
<evidence type="ECO:0000313" key="2">
    <source>
        <dbReference type="EMBL" id="KAL3811384.1"/>
    </source>
</evidence>
<accession>A0ABD3REI8</accession>
<evidence type="ECO:0008006" key="4">
    <source>
        <dbReference type="Google" id="ProtNLM"/>
    </source>
</evidence>
<dbReference type="Proteomes" id="UP001530377">
    <property type="component" value="Unassembled WGS sequence"/>
</dbReference>
<proteinExistence type="predicted"/>
<dbReference type="PROSITE" id="PS51311">
    <property type="entry name" value="SCGB"/>
    <property type="match status" value="1"/>
</dbReference>
<sequence>MGRSSFQCLAPARQLCGGGVVFAILAWSSWAVIFGTFVALKNRSSSCDDGCYDPSFCWSSNVTSVTPSTVCVGDGLSCLEICSTSSHEMNAILNSTIDDYGSYCQENRCDEMVREENEKVNKCAITACVDAPGLSSYQSVMMMLGLLLILLAGTICLNFYREATVCPPKCSPSKEAIGRLVLYGSFSGAVGLVILVIAELIGLARDGMPVGDMYDLAILVVFVYVIGINVILVLCACAGRCLLSADINRDVSIADVVVEEQNAQISGVLNP</sequence>
<gene>
    <name evidence="2" type="ORF">ACHAXA_000463</name>
</gene>
<keyword evidence="1" id="KW-0472">Membrane</keyword>
<comment type="caution">
    <text evidence="2">The sequence shown here is derived from an EMBL/GenBank/DDBJ whole genome shotgun (WGS) entry which is preliminary data.</text>
</comment>
<keyword evidence="1" id="KW-0812">Transmembrane</keyword>
<name>A0ABD3REI8_9STRA</name>
<feature type="transmembrane region" description="Helical" evidence="1">
    <location>
        <begin position="20"/>
        <end position="40"/>
    </location>
</feature>
<dbReference type="AlphaFoldDB" id="A0ABD3REI8"/>
<protein>
    <recommendedName>
        <fullName evidence="4">Transmembrane protein</fullName>
    </recommendedName>
</protein>
<evidence type="ECO:0000256" key="1">
    <source>
        <dbReference type="SAM" id="Phobius"/>
    </source>
</evidence>
<organism evidence="2 3">
    <name type="scientific">Cyclostephanos tholiformis</name>
    <dbReference type="NCBI Taxonomy" id="382380"/>
    <lineage>
        <taxon>Eukaryota</taxon>
        <taxon>Sar</taxon>
        <taxon>Stramenopiles</taxon>
        <taxon>Ochrophyta</taxon>
        <taxon>Bacillariophyta</taxon>
        <taxon>Coscinodiscophyceae</taxon>
        <taxon>Thalassiosirophycidae</taxon>
        <taxon>Stephanodiscales</taxon>
        <taxon>Stephanodiscaceae</taxon>
        <taxon>Cyclostephanos</taxon>
    </lineage>
</organism>
<feature type="transmembrane region" description="Helical" evidence="1">
    <location>
        <begin position="216"/>
        <end position="239"/>
    </location>
</feature>
<dbReference type="InterPro" id="IPR016126">
    <property type="entry name" value="Secretoglobin"/>
</dbReference>
<evidence type="ECO:0000313" key="3">
    <source>
        <dbReference type="Proteomes" id="UP001530377"/>
    </source>
</evidence>
<keyword evidence="3" id="KW-1185">Reference proteome</keyword>
<feature type="transmembrane region" description="Helical" evidence="1">
    <location>
        <begin position="180"/>
        <end position="204"/>
    </location>
</feature>
<dbReference type="EMBL" id="JALLPB020000264">
    <property type="protein sequence ID" value="KAL3811384.1"/>
    <property type="molecule type" value="Genomic_DNA"/>
</dbReference>
<reference evidence="2 3" key="1">
    <citation type="submission" date="2024-10" db="EMBL/GenBank/DDBJ databases">
        <title>Updated reference genomes for cyclostephanoid diatoms.</title>
        <authorList>
            <person name="Roberts W.R."/>
            <person name="Alverson A.J."/>
        </authorList>
    </citation>
    <scope>NUCLEOTIDE SEQUENCE [LARGE SCALE GENOMIC DNA]</scope>
    <source>
        <strain evidence="2 3">AJA228-03</strain>
    </source>
</reference>
<feature type="transmembrane region" description="Helical" evidence="1">
    <location>
        <begin position="140"/>
        <end position="160"/>
    </location>
</feature>